<gene>
    <name evidence="9" type="ORF">TrRE_jg4587</name>
</gene>
<dbReference type="InterPro" id="IPR037206">
    <property type="entry name" value="VPS28_C_sf"/>
</dbReference>
<dbReference type="GO" id="GO:0044877">
    <property type="term" value="F:protein-containing complex binding"/>
    <property type="evidence" value="ECO:0007669"/>
    <property type="project" value="TreeGrafter"/>
</dbReference>
<keyword evidence="3 5" id="KW-0967">Endosome</keyword>
<keyword evidence="2 5" id="KW-0813">Transport</keyword>
<proteinExistence type="inferred from homology"/>
<dbReference type="GO" id="GO:0043328">
    <property type="term" value="P:protein transport to vacuole involved in ubiquitin-dependent protein catabolic process via the multivesicular body sorting pathway"/>
    <property type="evidence" value="ECO:0007669"/>
    <property type="project" value="TreeGrafter"/>
</dbReference>
<dbReference type="OrthoDB" id="2671at2759"/>
<keyword evidence="4 5" id="KW-0653">Protein transport</keyword>
<dbReference type="PROSITE" id="PS51310">
    <property type="entry name" value="VPS28_C"/>
    <property type="match status" value="1"/>
</dbReference>
<dbReference type="Pfam" id="PF03997">
    <property type="entry name" value="VPS28"/>
    <property type="match status" value="1"/>
</dbReference>
<evidence type="ECO:0000256" key="5">
    <source>
        <dbReference type="PIRNR" id="PIRNR017535"/>
    </source>
</evidence>
<evidence type="ECO:0000313" key="10">
    <source>
        <dbReference type="Proteomes" id="UP001165082"/>
    </source>
</evidence>
<comment type="function">
    <text evidence="5">Component of the ESCRT-I complex (endosomal sorting complex required for transport I), a regulator of vesicular trafficking process.</text>
</comment>
<dbReference type="SUPFAM" id="SSF140427">
    <property type="entry name" value="VPS28 C-terminal domain-like"/>
    <property type="match status" value="1"/>
</dbReference>
<feature type="domain" description="VPS28 C-terminal" evidence="7">
    <location>
        <begin position="104"/>
        <end position="198"/>
    </location>
</feature>
<evidence type="ECO:0000259" key="8">
    <source>
        <dbReference type="PROSITE" id="PS51313"/>
    </source>
</evidence>
<organism evidence="9 10">
    <name type="scientific">Triparma retinervis</name>
    <dbReference type="NCBI Taxonomy" id="2557542"/>
    <lineage>
        <taxon>Eukaryota</taxon>
        <taxon>Sar</taxon>
        <taxon>Stramenopiles</taxon>
        <taxon>Ochrophyta</taxon>
        <taxon>Bolidophyceae</taxon>
        <taxon>Parmales</taxon>
        <taxon>Triparmaceae</taxon>
        <taxon>Triparma</taxon>
    </lineage>
</organism>
<dbReference type="PANTHER" id="PTHR12937">
    <property type="entry name" value="VACUOLAR PROTEIN SORTING 28, ISOFORM 2 VPS28"/>
    <property type="match status" value="1"/>
</dbReference>
<protein>
    <recommendedName>
        <fullName evidence="5">Vacuolar protein sorting-associated protein 28 homolog</fullName>
    </recommendedName>
</protein>
<comment type="similarity">
    <text evidence="5 6">Belongs to the VPS28 family.</text>
</comment>
<dbReference type="PIRSF" id="PIRSF017535">
    <property type="entry name" value="VPS28"/>
    <property type="match status" value="1"/>
</dbReference>
<evidence type="ECO:0000313" key="9">
    <source>
        <dbReference type="EMBL" id="GMH54313.1"/>
    </source>
</evidence>
<dbReference type="EMBL" id="BRXZ01000801">
    <property type="protein sequence ID" value="GMH54313.1"/>
    <property type="molecule type" value="Genomic_DNA"/>
</dbReference>
<dbReference type="InterPro" id="IPR007143">
    <property type="entry name" value="Vps28"/>
</dbReference>
<accession>A0A9W7DXI1</accession>
<evidence type="ECO:0000256" key="1">
    <source>
        <dbReference type="ARBA" id="ARBA00004177"/>
    </source>
</evidence>
<evidence type="ECO:0000256" key="2">
    <source>
        <dbReference type="ARBA" id="ARBA00022448"/>
    </source>
</evidence>
<dbReference type="AlphaFoldDB" id="A0A9W7DXI1"/>
<keyword evidence="10" id="KW-1185">Reference proteome</keyword>
<reference evidence="9" key="1">
    <citation type="submission" date="2022-07" db="EMBL/GenBank/DDBJ databases">
        <title>Genome analysis of Parmales, a sister group of diatoms, reveals the evolutionary specialization of diatoms from phago-mixotrophs to photoautotrophs.</title>
        <authorList>
            <person name="Ban H."/>
            <person name="Sato S."/>
            <person name="Yoshikawa S."/>
            <person name="Kazumasa Y."/>
            <person name="Nakamura Y."/>
            <person name="Ichinomiya M."/>
            <person name="Saitoh K."/>
            <person name="Sato N."/>
            <person name="Blanc-Mathieu R."/>
            <person name="Endo H."/>
            <person name="Kuwata A."/>
            <person name="Ogata H."/>
        </authorList>
    </citation>
    <scope>NUCLEOTIDE SEQUENCE</scope>
</reference>
<dbReference type="GO" id="GO:0000813">
    <property type="term" value="C:ESCRT I complex"/>
    <property type="evidence" value="ECO:0007669"/>
    <property type="project" value="UniProtKB-UniRule"/>
</dbReference>
<dbReference type="Gene3D" id="1.20.120.1130">
    <property type="match status" value="1"/>
</dbReference>
<dbReference type="SUPFAM" id="SSF140111">
    <property type="entry name" value="Endosomal sorting complex assembly domain"/>
    <property type="match status" value="1"/>
</dbReference>
<evidence type="ECO:0000256" key="6">
    <source>
        <dbReference type="PROSITE-ProRule" id="PRU00642"/>
    </source>
</evidence>
<dbReference type="PROSITE" id="PS51313">
    <property type="entry name" value="VPS28_N"/>
    <property type="match status" value="1"/>
</dbReference>
<evidence type="ECO:0000256" key="4">
    <source>
        <dbReference type="ARBA" id="ARBA00022927"/>
    </source>
</evidence>
<dbReference type="Gene3D" id="1.20.1440.200">
    <property type="match status" value="1"/>
</dbReference>
<dbReference type="InterPro" id="IPR017898">
    <property type="entry name" value="VPS28_N"/>
</dbReference>
<dbReference type="InterPro" id="IPR037202">
    <property type="entry name" value="ESCRT_assembly_dom"/>
</dbReference>
<dbReference type="FunFam" id="1.20.120.1130:FF:000001">
    <property type="entry name" value="Vacuolar protein sorting-associated protein 28 homolog"/>
    <property type="match status" value="1"/>
</dbReference>
<dbReference type="Proteomes" id="UP001165082">
    <property type="component" value="Unassembled WGS sequence"/>
</dbReference>
<evidence type="ECO:0000259" key="7">
    <source>
        <dbReference type="PROSITE" id="PS51310"/>
    </source>
</evidence>
<sequence length="204" mass="23052">MSLIQLHENSKDRRFYDDSADLYAILKATETLEKAYARDAVGGDEYEKLCVKLISQFKSTVSALKIDPSSFCSTYTADCPRAVNRLIHTGVPATTLHAQVNDSDESVRVAECVQFFITLMDSVRLEQRAADDLHPMLSDLMSSVTLIPGVPEDVTGGVERWLVRLNGMKAAEELDEEQGRELLFDLDKSYNGFHRFLKERNERK</sequence>
<evidence type="ECO:0000256" key="3">
    <source>
        <dbReference type="ARBA" id="ARBA00022753"/>
    </source>
</evidence>
<comment type="subcellular location">
    <subcellularLocation>
        <location evidence="1">Endosome</location>
    </subcellularLocation>
</comment>
<feature type="domain" description="VPS28 N-terminal" evidence="8">
    <location>
        <begin position="1"/>
        <end position="97"/>
    </location>
</feature>
<dbReference type="InterPro" id="IPR017899">
    <property type="entry name" value="VPS28_C"/>
</dbReference>
<dbReference type="InterPro" id="IPR038358">
    <property type="entry name" value="VPS28_N_sf"/>
</dbReference>
<name>A0A9W7DXI1_9STRA</name>
<dbReference type="PANTHER" id="PTHR12937:SF0">
    <property type="entry name" value="VACUOLAR PROTEIN SORTING-ASSOCIATED PROTEIN 28 HOMOLOG"/>
    <property type="match status" value="1"/>
</dbReference>
<comment type="caution">
    <text evidence="9">The sequence shown here is derived from an EMBL/GenBank/DDBJ whole genome shotgun (WGS) entry which is preliminary data.</text>
</comment>